<keyword evidence="3" id="KW-0804">Transcription</keyword>
<dbReference type="Pfam" id="PF02365">
    <property type="entry name" value="NAM"/>
    <property type="match status" value="1"/>
</dbReference>
<dbReference type="PANTHER" id="PTHR31744:SF194">
    <property type="entry name" value="OS01G0888300 PROTEIN"/>
    <property type="match status" value="1"/>
</dbReference>
<keyword evidence="8" id="KW-1185">Reference proteome</keyword>
<proteinExistence type="predicted"/>
<dbReference type="Proteomes" id="UP000634136">
    <property type="component" value="Unassembled WGS sequence"/>
</dbReference>
<feature type="region of interest" description="Disordered" evidence="5">
    <location>
        <begin position="140"/>
        <end position="184"/>
    </location>
</feature>
<dbReference type="PROSITE" id="PS51005">
    <property type="entry name" value="NAC"/>
    <property type="match status" value="1"/>
</dbReference>
<comment type="caution">
    <text evidence="7">The sequence shown here is derived from an EMBL/GenBank/DDBJ whole genome shotgun (WGS) entry which is preliminary data.</text>
</comment>
<dbReference type="InterPro" id="IPR003441">
    <property type="entry name" value="NAC-dom"/>
</dbReference>
<keyword evidence="2" id="KW-0238">DNA-binding</keyword>
<evidence type="ECO:0000256" key="4">
    <source>
        <dbReference type="ARBA" id="ARBA00023242"/>
    </source>
</evidence>
<evidence type="ECO:0000256" key="2">
    <source>
        <dbReference type="ARBA" id="ARBA00023125"/>
    </source>
</evidence>
<dbReference type="InterPro" id="IPR036093">
    <property type="entry name" value="NAC_dom_sf"/>
</dbReference>
<protein>
    <submittedName>
        <fullName evidence="7">NAC domain-containing protein 35</fullName>
    </submittedName>
</protein>
<gene>
    <name evidence="7" type="ORF">G2W53_006462</name>
</gene>
<accession>A0A834X4U5</accession>
<dbReference type="Gene3D" id="2.170.150.80">
    <property type="entry name" value="NAC domain"/>
    <property type="match status" value="1"/>
</dbReference>
<sequence>MLFLDSFIRRMSVRGTNSTTTKHIILLFHPTEEELVEFYLRRKVEGKPFNVELITFLDLYRYDPWELPGLATIGEKEWYFYVPRDRKYRNGDRPNRVTTSGYWKATGADRMIRTESLRSIGLKKTLGEISLCRVYKRGGSGVEDHTSLPRCLPTSSRPSHHHSNKNKHNNIHLQPQPPTDQNQVAPDIITTNKIMNNNNNYYQVVDEGIRSTTTNHANYKNYRLGLVSSSSSVGMEEEEALMLMHPQPQPLAASSFFPTASSSFPSNNNNSSIMPDHHLNRLPLTNYNCNNNNNNAPLPLPLPLPPQTHTHQSLHHPNLQFSNLLLHSQSQQQSMLPLNSLPTSLISDRFWDWNLIPDATNRDFMSFKSLVRLEIPISYYGYFKSEFRNQIPSDEIPKNFWVIGTIPPNLLLYGYEANFLCGIPHKKGNYPTTN</sequence>
<evidence type="ECO:0000259" key="6">
    <source>
        <dbReference type="PROSITE" id="PS51005"/>
    </source>
</evidence>
<evidence type="ECO:0000313" key="8">
    <source>
        <dbReference type="Proteomes" id="UP000634136"/>
    </source>
</evidence>
<dbReference type="SUPFAM" id="SSF101941">
    <property type="entry name" value="NAC domain"/>
    <property type="match status" value="1"/>
</dbReference>
<keyword evidence="4" id="KW-0539">Nucleus</keyword>
<evidence type="ECO:0000256" key="3">
    <source>
        <dbReference type="ARBA" id="ARBA00023163"/>
    </source>
</evidence>
<feature type="domain" description="NAC" evidence="6">
    <location>
        <begin position="22"/>
        <end position="174"/>
    </location>
</feature>
<feature type="compositionally biased region" description="Basic residues" evidence="5">
    <location>
        <begin position="158"/>
        <end position="170"/>
    </location>
</feature>
<dbReference type="GO" id="GO:0006355">
    <property type="term" value="P:regulation of DNA-templated transcription"/>
    <property type="evidence" value="ECO:0007669"/>
    <property type="project" value="InterPro"/>
</dbReference>
<dbReference type="GO" id="GO:0003677">
    <property type="term" value="F:DNA binding"/>
    <property type="evidence" value="ECO:0007669"/>
    <property type="project" value="UniProtKB-KW"/>
</dbReference>
<dbReference type="AlphaFoldDB" id="A0A834X4U5"/>
<dbReference type="EMBL" id="JAAIUW010000003">
    <property type="protein sequence ID" value="KAF7837980.1"/>
    <property type="molecule type" value="Genomic_DNA"/>
</dbReference>
<keyword evidence="1" id="KW-0805">Transcription regulation</keyword>
<dbReference type="PANTHER" id="PTHR31744">
    <property type="entry name" value="PROTEIN CUP-SHAPED COTYLEDON 2-RELATED"/>
    <property type="match status" value="1"/>
</dbReference>
<reference evidence="7" key="1">
    <citation type="submission" date="2020-09" db="EMBL/GenBank/DDBJ databases">
        <title>Genome-Enabled Discovery of Anthraquinone Biosynthesis in Senna tora.</title>
        <authorList>
            <person name="Kang S.-H."/>
            <person name="Pandey R.P."/>
            <person name="Lee C.-M."/>
            <person name="Sim J.-S."/>
            <person name="Jeong J.-T."/>
            <person name="Choi B.-S."/>
            <person name="Jung M."/>
            <person name="Ginzburg D."/>
            <person name="Zhao K."/>
            <person name="Won S.Y."/>
            <person name="Oh T.-J."/>
            <person name="Yu Y."/>
            <person name="Kim N.-H."/>
            <person name="Lee O.R."/>
            <person name="Lee T.-H."/>
            <person name="Bashyal P."/>
            <person name="Kim T.-S."/>
            <person name="Lee W.-H."/>
            <person name="Kawkins C."/>
            <person name="Kim C.-K."/>
            <person name="Kim J.S."/>
            <person name="Ahn B.O."/>
            <person name="Rhee S.Y."/>
            <person name="Sohng J.K."/>
        </authorList>
    </citation>
    <scope>NUCLEOTIDE SEQUENCE</scope>
    <source>
        <tissue evidence="7">Leaf</tissue>
    </source>
</reference>
<evidence type="ECO:0000313" key="7">
    <source>
        <dbReference type="EMBL" id="KAF7837980.1"/>
    </source>
</evidence>
<name>A0A834X4U5_9FABA</name>
<organism evidence="7 8">
    <name type="scientific">Senna tora</name>
    <dbReference type="NCBI Taxonomy" id="362788"/>
    <lineage>
        <taxon>Eukaryota</taxon>
        <taxon>Viridiplantae</taxon>
        <taxon>Streptophyta</taxon>
        <taxon>Embryophyta</taxon>
        <taxon>Tracheophyta</taxon>
        <taxon>Spermatophyta</taxon>
        <taxon>Magnoliopsida</taxon>
        <taxon>eudicotyledons</taxon>
        <taxon>Gunneridae</taxon>
        <taxon>Pentapetalae</taxon>
        <taxon>rosids</taxon>
        <taxon>fabids</taxon>
        <taxon>Fabales</taxon>
        <taxon>Fabaceae</taxon>
        <taxon>Caesalpinioideae</taxon>
        <taxon>Cassia clade</taxon>
        <taxon>Senna</taxon>
    </lineage>
</organism>
<evidence type="ECO:0000256" key="5">
    <source>
        <dbReference type="SAM" id="MobiDB-lite"/>
    </source>
</evidence>
<evidence type="ECO:0000256" key="1">
    <source>
        <dbReference type="ARBA" id="ARBA00023015"/>
    </source>
</evidence>